<dbReference type="OrthoDB" id="272289at2759"/>
<reference evidence="17 18" key="1">
    <citation type="submission" date="2020-02" db="EMBL/GenBank/DDBJ databases">
        <authorList>
            <person name="Ma Q."/>
            <person name="Huang Y."/>
            <person name="Song X."/>
            <person name="Pei D."/>
        </authorList>
    </citation>
    <scope>NUCLEOTIDE SEQUENCE [LARGE SCALE GENOMIC DNA]</scope>
    <source>
        <strain evidence="17">Sxm20200214</strain>
        <tissue evidence="17">Leaf</tissue>
    </source>
</reference>
<protein>
    <recommendedName>
        <fullName evidence="9">Protein farnesyltransferase/geranylgeranyltransferase type-1 subunit alpha</fullName>
        <ecNumber evidence="4">2.5.1.58</ecNumber>
        <ecNumber evidence="3">2.5.1.59</ecNumber>
    </recommendedName>
    <alternativeName>
        <fullName evidence="12">CAAX farnesyltransferase subunit alpha</fullName>
    </alternativeName>
    <alternativeName>
        <fullName evidence="11">FTase-alpha</fullName>
    </alternativeName>
    <alternativeName>
        <fullName evidence="10">Ras proteins prenyltransferase subunit alpha</fullName>
    </alternativeName>
    <alternativeName>
        <fullName evidence="13">Type I protein geranyl-geranyltransferase subunit alpha</fullName>
    </alternativeName>
</protein>
<dbReference type="EC" id="2.5.1.58" evidence="4"/>
<dbReference type="PANTHER" id="PTHR11129:SF1">
    <property type="entry name" value="PROTEIN FARNESYLTRANSFERASE_GERANYLGERANYLTRANSFERASE TYPE-1 SUBUNIT ALPHA"/>
    <property type="match status" value="1"/>
</dbReference>
<keyword evidence="8" id="KW-0460">Magnesium</keyword>
<evidence type="ECO:0000256" key="3">
    <source>
        <dbReference type="ARBA" id="ARBA00012700"/>
    </source>
</evidence>
<keyword evidence="5" id="KW-0637">Prenyltransferase</keyword>
<comment type="similarity">
    <text evidence="2">Belongs to the protein prenyltransferase subunit alpha family.</text>
</comment>
<evidence type="ECO:0000256" key="9">
    <source>
        <dbReference type="ARBA" id="ARBA00040965"/>
    </source>
</evidence>
<keyword evidence="7" id="KW-0677">Repeat</keyword>
<dbReference type="InterPro" id="IPR002088">
    <property type="entry name" value="Prenyl_trans_a"/>
</dbReference>
<name>A0A8X7TQ47_BRACI</name>
<evidence type="ECO:0000256" key="13">
    <source>
        <dbReference type="ARBA" id="ARBA00043219"/>
    </source>
</evidence>
<evidence type="ECO:0000256" key="1">
    <source>
        <dbReference type="ARBA" id="ARBA00001946"/>
    </source>
</evidence>
<dbReference type="EC" id="2.5.1.59" evidence="3"/>
<evidence type="ECO:0000256" key="7">
    <source>
        <dbReference type="ARBA" id="ARBA00022737"/>
    </source>
</evidence>
<evidence type="ECO:0000256" key="14">
    <source>
        <dbReference type="ARBA" id="ARBA00050225"/>
    </source>
</evidence>
<organism evidence="17 18">
    <name type="scientific">Brassica carinata</name>
    <name type="common">Ethiopian mustard</name>
    <name type="synonym">Abyssinian cabbage</name>
    <dbReference type="NCBI Taxonomy" id="52824"/>
    <lineage>
        <taxon>Eukaryota</taxon>
        <taxon>Viridiplantae</taxon>
        <taxon>Streptophyta</taxon>
        <taxon>Embryophyta</taxon>
        <taxon>Tracheophyta</taxon>
        <taxon>Spermatophyta</taxon>
        <taxon>Magnoliopsida</taxon>
        <taxon>eudicotyledons</taxon>
        <taxon>Gunneridae</taxon>
        <taxon>Pentapetalae</taxon>
        <taxon>rosids</taxon>
        <taxon>malvids</taxon>
        <taxon>Brassicales</taxon>
        <taxon>Brassicaceae</taxon>
        <taxon>Brassiceae</taxon>
        <taxon>Brassica</taxon>
    </lineage>
</organism>
<keyword evidence="6" id="KW-0808">Transferase</keyword>
<dbReference type="GO" id="GO:0005953">
    <property type="term" value="C:CAAX-protein geranylgeranyltransferase complex"/>
    <property type="evidence" value="ECO:0007669"/>
    <property type="project" value="TreeGrafter"/>
</dbReference>
<dbReference type="Proteomes" id="UP000886595">
    <property type="component" value="Unassembled WGS sequence"/>
</dbReference>
<gene>
    <name evidence="17" type="ORF">Bca52824_087719</name>
</gene>
<dbReference type="Gene3D" id="1.25.40.120">
    <property type="entry name" value="Protein prenylyltransferase"/>
    <property type="match status" value="2"/>
</dbReference>
<evidence type="ECO:0000256" key="12">
    <source>
        <dbReference type="ARBA" id="ARBA00043086"/>
    </source>
</evidence>
<evidence type="ECO:0000256" key="5">
    <source>
        <dbReference type="ARBA" id="ARBA00022602"/>
    </source>
</evidence>
<evidence type="ECO:0000256" key="2">
    <source>
        <dbReference type="ARBA" id="ARBA00006734"/>
    </source>
</evidence>
<keyword evidence="18" id="KW-1185">Reference proteome</keyword>
<evidence type="ECO:0000256" key="16">
    <source>
        <dbReference type="ARBA" id="ARBA00055749"/>
    </source>
</evidence>
<dbReference type="AlphaFoldDB" id="A0A8X7TQ47"/>
<dbReference type="EMBL" id="JAAMPC010000017">
    <property type="protein sequence ID" value="KAG2248091.1"/>
    <property type="molecule type" value="Genomic_DNA"/>
</dbReference>
<dbReference type="GO" id="GO:0004662">
    <property type="term" value="F:CAAX-protein geranylgeranyltransferase activity"/>
    <property type="evidence" value="ECO:0007669"/>
    <property type="project" value="UniProtKB-EC"/>
</dbReference>
<dbReference type="PANTHER" id="PTHR11129">
    <property type="entry name" value="PROTEIN FARNESYLTRANSFERASE ALPHA SUBUNIT/RAB GERANYLGERANYL TRANSFERASE ALPHA SUBUNIT"/>
    <property type="match status" value="1"/>
</dbReference>
<dbReference type="GO" id="GO:0005965">
    <property type="term" value="C:protein farnesyltransferase complex"/>
    <property type="evidence" value="ECO:0007669"/>
    <property type="project" value="TreeGrafter"/>
</dbReference>
<comment type="cofactor">
    <cofactor evidence="1">
        <name>Mg(2+)</name>
        <dbReference type="ChEBI" id="CHEBI:18420"/>
    </cofactor>
</comment>
<sequence>MDSDSTVPLSERAEWSDVVPLTQDDGPNPVVPIAYKEDFRETIDYFRAIYRSDERSARALRLTEEALRLNSGNYTVWHFRRLVLEELNNDLYEELKFIESIAEDNSKNYQLWHHRRWVAEKLGPDVAGKELEFTRRVLSLDAKHYHAWSHRQWALQALGGWENELNYCRELLEADVFNNSAWNQRYYVITRSPSLGGLEAMRESEVSYTVKAILANPGNESSWRYLKALYKDDTESWISDPSVSSVCLKVLSRTDCFHGFALSTLLDLLCDGLRPTDEHRDSVKALANEEPETNLANLDDGPNPVVPIAYKEDFRETIDYFRAIYRSDERSARAATHGRSSPLKLGQLHHCNFLKVWHFRRLVLEELNNDLYEELKFIESIAEDNSKNYQLWHHRRWVAEKLGPDVAGKELEFTRRVLSLDAKHYHAWSHRQWALQALGGWENELNYCLELLEAGVFNNSAWNQRYYVITRSPSLGGLEAMRESEVSYTVKAILANPGASSWSSLTPDCFHGFALSTLLDLLCDGLRPTDEHRDSVKALANEEPETNLANLVCTILCRVDPIRANYWAWRKSKITVAI</sequence>
<comment type="caution">
    <text evidence="17">The sequence shown here is derived from an EMBL/GenBank/DDBJ whole genome shotgun (WGS) entry which is preliminary data.</text>
</comment>
<dbReference type="Pfam" id="PF01239">
    <property type="entry name" value="PPTA"/>
    <property type="match status" value="7"/>
</dbReference>
<dbReference type="PROSITE" id="PS51147">
    <property type="entry name" value="PFTA"/>
    <property type="match status" value="8"/>
</dbReference>
<dbReference type="SUPFAM" id="SSF48439">
    <property type="entry name" value="Protein prenylyltransferase"/>
    <property type="match status" value="2"/>
</dbReference>
<evidence type="ECO:0000256" key="10">
    <source>
        <dbReference type="ARBA" id="ARBA00041392"/>
    </source>
</evidence>
<evidence type="ECO:0000313" key="17">
    <source>
        <dbReference type="EMBL" id="KAG2248091.1"/>
    </source>
</evidence>
<evidence type="ECO:0000256" key="8">
    <source>
        <dbReference type="ARBA" id="ARBA00022842"/>
    </source>
</evidence>
<comment type="catalytic activity">
    <reaction evidence="15">
        <text>geranylgeranyl diphosphate + L-cysteinyl-[protein] = S-geranylgeranyl-L-cysteinyl-[protein] + diphosphate</text>
        <dbReference type="Rhea" id="RHEA:21240"/>
        <dbReference type="Rhea" id="RHEA-COMP:10131"/>
        <dbReference type="Rhea" id="RHEA-COMP:11537"/>
        <dbReference type="ChEBI" id="CHEBI:29950"/>
        <dbReference type="ChEBI" id="CHEBI:33019"/>
        <dbReference type="ChEBI" id="CHEBI:57533"/>
        <dbReference type="ChEBI" id="CHEBI:86021"/>
        <dbReference type="EC" id="2.5.1.59"/>
    </reaction>
</comment>
<proteinExistence type="inferred from homology"/>
<accession>A0A8X7TQ47</accession>
<evidence type="ECO:0000256" key="11">
    <source>
        <dbReference type="ARBA" id="ARBA00042436"/>
    </source>
</evidence>
<dbReference type="FunFam" id="1.25.40.120:FF:000004">
    <property type="entry name" value="Protein farnesyltransferase/geranylgeranyltransferase type-1 subunit alpha"/>
    <property type="match status" value="1"/>
</dbReference>
<dbReference type="GO" id="GO:0004660">
    <property type="term" value="F:protein farnesyltransferase activity"/>
    <property type="evidence" value="ECO:0007669"/>
    <property type="project" value="UniProtKB-EC"/>
</dbReference>
<comment type="function">
    <text evidence="16">Essential subunit of both the farnesyltransferase and the geranylgeranyltransferase complex. Contributes to the transfer of a farnesyl or geranylgeranyl moiety from farnesyl or geranylgeranyl diphosphate to a cysteine at the fourth position from the C-terminus of several proteins having the C-terminal sequence Cys-aliphatic-aliphatic-X.</text>
</comment>
<evidence type="ECO:0000256" key="15">
    <source>
        <dbReference type="ARBA" id="ARBA00050428"/>
    </source>
</evidence>
<comment type="catalytic activity">
    <reaction evidence="14">
        <text>L-cysteinyl-[protein] + (2E,6E)-farnesyl diphosphate = S-(2E,6E)-farnesyl-L-cysteinyl-[protein] + diphosphate</text>
        <dbReference type="Rhea" id="RHEA:13345"/>
        <dbReference type="Rhea" id="RHEA-COMP:10131"/>
        <dbReference type="Rhea" id="RHEA-COMP:11535"/>
        <dbReference type="ChEBI" id="CHEBI:29950"/>
        <dbReference type="ChEBI" id="CHEBI:33019"/>
        <dbReference type="ChEBI" id="CHEBI:86019"/>
        <dbReference type="ChEBI" id="CHEBI:175763"/>
        <dbReference type="EC" id="2.5.1.58"/>
    </reaction>
</comment>
<evidence type="ECO:0000256" key="4">
    <source>
        <dbReference type="ARBA" id="ARBA00012702"/>
    </source>
</evidence>
<evidence type="ECO:0000256" key="6">
    <source>
        <dbReference type="ARBA" id="ARBA00022679"/>
    </source>
</evidence>
<evidence type="ECO:0000313" key="18">
    <source>
        <dbReference type="Proteomes" id="UP000886595"/>
    </source>
</evidence>